<proteinExistence type="predicted"/>
<sequence length="145" mass="16464">MEFTNEITVNVPRNRFIELFDDPENLKLWQKGLLSFDAVSGTPGEPGTTSRLLYKQGRGTMEMVETVTRRKLPDAFDGTYDAKGVHNVCKNEFHDVDGISTRWVAHNTFEFSGFMKIVGLLFGSMFPKQNLKTMNEFKSFAEAQA</sequence>
<dbReference type="Gene3D" id="3.30.530.20">
    <property type="match status" value="1"/>
</dbReference>
<comment type="caution">
    <text evidence="1">The sequence shown here is derived from an EMBL/GenBank/DDBJ whole genome shotgun (WGS) entry which is preliminary data.</text>
</comment>
<name>A0ABS4XI51_9MICC</name>
<protein>
    <recommendedName>
        <fullName evidence="3">SRPBCC family protein</fullName>
    </recommendedName>
</protein>
<dbReference type="SUPFAM" id="SSF55961">
    <property type="entry name" value="Bet v1-like"/>
    <property type="match status" value="1"/>
</dbReference>
<accession>A0ABS4XI51</accession>
<keyword evidence="2" id="KW-1185">Reference proteome</keyword>
<dbReference type="RefSeq" id="WP_210001017.1">
    <property type="nucleotide sequence ID" value="NZ_BAAAJY010000022.1"/>
</dbReference>
<reference evidence="1 2" key="1">
    <citation type="submission" date="2021-03" db="EMBL/GenBank/DDBJ databases">
        <title>Sequencing the genomes of 1000 actinobacteria strains.</title>
        <authorList>
            <person name="Klenk H.-P."/>
        </authorList>
    </citation>
    <scope>NUCLEOTIDE SEQUENCE [LARGE SCALE GENOMIC DNA]</scope>
    <source>
        <strain evidence="1 2">DSM 15797</strain>
    </source>
</reference>
<dbReference type="EMBL" id="JAGIOF010000001">
    <property type="protein sequence ID" value="MBP2388153.1"/>
    <property type="molecule type" value="Genomic_DNA"/>
</dbReference>
<evidence type="ECO:0000313" key="2">
    <source>
        <dbReference type="Proteomes" id="UP001296993"/>
    </source>
</evidence>
<dbReference type="InterPro" id="IPR023393">
    <property type="entry name" value="START-like_dom_sf"/>
</dbReference>
<dbReference type="Proteomes" id="UP001296993">
    <property type="component" value="Unassembled WGS sequence"/>
</dbReference>
<dbReference type="CDD" id="cd07812">
    <property type="entry name" value="SRPBCC"/>
    <property type="match status" value="1"/>
</dbReference>
<organism evidence="1 2">
    <name type="scientific">Paeniglutamicibacter kerguelensis</name>
    <dbReference type="NCBI Taxonomy" id="254788"/>
    <lineage>
        <taxon>Bacteria</taxon>
        <taxon>Bacillati</taxon>
        <taxon>Actinomycetota</taxon>
        <taxon>Actinomycetes</taxon>
        <taxon>Micrococcales</taxon>
        <taxon>Micrococcaceae</taxon>
        <taxon>Paeniglutamicibacter</taxon>
    </lineage>
</organism>
<gene>
    <name evidence="1" type="ORF">JOF47_003664</name>
</gene>
<evidence type="ECO:0000313" key="1">
    <source>
        <dbReference type="EMBL" id="MBP2388153.1"/>
    </source>
</evidence>
<evidence type="ECO:0008006" key="3">
    <source>
        <dbReference type="Google" id="ProtNLM"/>
    </source>
</evidence>